<dbReference type="EMBL" id="BK014811">
    <property type="protein sequence ID" value="DAD76868.1"/>
    <property type="molecule type" value="Genomic_DNA"/>
</dbReference>
<accession>A0A8S5M3S1</accession>
<protein>
    <submittedName>
        <fullName evidence="2">Uncharacterized protein</fullName>
    </submittedName>
</protein>
<sequence length="187" mass="21571">MTTSELLNLSSVEISKLKKPQLRKIVQTLASTSNKRLKRMQQKGISTPASRYANKSGKFSTKGKNINQLRAEYIRAKNFLQSKTSTLKGYKQFKKEVQKNLSKKGINISSDNLEPIFNIYEKLKDINPSVAEKNLKYVTLQEISEELKDGQTEDEILSRINDNLSQMYEQEMELENYDTISDFFTIE</sequence>
<organism evidence="2">
    <name type="scientific">Podoviridae sp. ctq8112</name>
    <dbReference type="NCBI Taxonomy" id="2826579"/>
    <lineage>
        <taxon>Viruses</taxon>
        <taxon>Duplodnaviria</taxon>
        <taxon>Heunggongvirae</taxon>
        <taxon>Uroviricota</taxon>
        <taxon>Caudoviricetes</taxon>
    </lineage>
</organism>
<evidence type="ECO:0000313" key="2">
    <source>
        <dbReference type="EMBL" id="DAD76868.1"/>
    </source>
</evidence>
<feature type="region of interest" description="Disordered" evidence="1">
    <location>
        <begin position="36"/>
        <end position="58"/>
    </location>
</feature>
<reference evidence="2" key="1">
    <citation type="journal article" date="2021" name="Proc. Natl. Acad. Sci. U.S.A.">
        <title>A Catalog of Tens of Thousands of Viruses from Human Metagenomes Reveals Hidden Associations with Chronic Diseases.</title>
        <authorList>
            <person name="Tisza M.J."/>
            <person name="Buck C.B."/>
        </authorList>
    </citation>
    <scope>NUCLEOTIDE SEQUENCE</scope>
    <source>
        <strain evidence="2">Ctq8112</strain>
    </source>
</reference>
<name>A0A8S5M3S1_9CAUD</name>
<evidence type="ECO:0000256" key="1">
    <source>
        <dbReference type="SAM" id="MobiDB-lite"/>
    </source>
</evidence>
<proteinExistence type="predicted"/>